<dbReference type="InterPro" id="IPR050114">
    <property type="entry name" value="UPF0173_UPF0282_UlaG_hydrolase"/>
</dbReference>
<dbReference type="RefSeq" id="WP_232071608.1">
    <property type="nucleotide sequence ID" value="NZ_AP022870.1"/>
</dbReference>
<organism evidence="2 3">
    <name type="scientific">Phytohabitans flavus</name>
    <dbReference type="NCBI Taxonomy" id="1076124"/>
    <lineage>
        <taxon>Bacteria</taxon>
        <taxon>Bacillati</taxon>
        <taxon>Actinomycetota</taxon>
        <taxon>Actinomycetes</taxon>
        <taxon>Micromonosporales</taxon>
        <taxon>Micromonosporaceae</taxon>
    </lineage>
</organism>
<dbReference type="InterPro" id="IPR036866">
    <property type="entry name" value="RibonucZ/Hydroxyglut_hydro"/>
</dbReference>
<reference evidence="2 3" key="1">
    <citation type="submission" date="2020-03" db="EMBL/GenBank/DDBJ databases">
        <title>Whole genome shotgun sequence of Phytohabitans flavus NBRC 107702.</title>
        <authorList>
            <person name="Komaki H."/>
            <person name="Tamura T."/>
        </authorList>
    </citation>
    <scope>NUCLEOTIDE SEQUENCE [LARGE SCALE GENOMIC DNA]</scope>
    <source>
        <strain evidence="2 3">NBRC 107702</strain>
    </source>
</reference>
<keyword evidence="3" id="KW-1185">Reference proteome</keyword>
<accession>A0A6F8XUP8</accession>
<dbReference type="SUPFAM" id="SSF56281">
    <property type="entry name" value="Metallo-hydrolase/oxidoreductase"/>
    <property type="match status" value="1"/>
</dbReference>
<dbReference type="InterPro" id="IPR001279">
    <property type="entry name" value="Metallo-B-lactamas"/>
</dbReference>
<dbReference type="Pfam" id="PF12706">
    <property type="entry name" value="Lactamase_B_2"/>
    <property type="match status" value="1"/>
</dbReference>
<evidence type="ECO:0000259" key="1">
    <source>
        <dbReference type="Pfam" id="PF12706"/>
    </source>
</evidence>
<proteinExistence type="predicted"/>
<evidence type="ECO:0000313" key="3">
    <source>
        <dbReference type="Proteomes" id="UP000502508"/>
    </source>
</evidence>
<dbReference type="Gene3D" id="3.60.15.10">
    <property type="entry name" value="Ribonuclease Z/Hydroxyacylglutathione hydrolase-like"/>
    <property type="match status" value="1"/>
</dbReference>
<reference evidence="2 3" key="2">
    <citation type="submission" date="2020-03" db="EMBL/GenBank/DDBJ databases">
        <authorList>
            <person name="Ichikawa N."/>
            <person name="Kimura A."/>
            <person name="Kitahashi Y."/>
            <person name="Uohara A."/>
        </authorList>
    </citation>
    <scope>NUCLEOTIDE SEQUENCE [LARGE SCALE GENOMIC DNA]</scope>
    <source>
        <strain evidence="2 3">NBRC 107702</strain>
    </source>
</reference>
<dbReference type="KEGG" id="pfla:Pflav_039630"/>
<protein>
    <recommendedName>
        <fullName evidence="1">Metallo-beta-lactamase domain-containing protein</fullName>
    </recommendedName>
</protein>
<dbReference type="Proteomes" id="UP000502508">
    <property type="component" value="Chromosome"/>
</dbReference>
<dbReference type="AlphaFoldDB" id="A0A6F8XUP8"/>
<dbReference type="PANTHER" id="PTHR43546">
    <property type="entry name" value="UPF0173 METAL-DEPENDENT HYDROLASE MJ1163-RELATED"/>
    <property type="match status" value="1"/>
</dbReference>
<gene>
    <name evidence="2" type="ORF">Pflav_039630</name>
</gene>
<feature type="domain" description="Metallo-beta-lactamase" evidence="1">
    <location>
        <begin position="50"/>
        <end position="229"/>
    </location>
</feature>
<dbReference type="PANTHER" id="PTHR43546:SF7">
    <property type="entry name" value="METALLO-BETA-LACTAMASE DOMAIN-CONTAINING PROTEIN"/>
    <property type="match status" value="1"/>
</dbReference>
<evidence type="ECO:0000313" key="2">
    <source>
        <dbReference type="EMBL" id="BCB77553.1"/>
    </source>
</evidence>
<sequence length="279" mass="30720">MTSDQRPRASVTFLGSATTVLRIGDFTMLTDPNFLHAGQRAHLGSGTWTRRRLDPALTIPELPSLDGIVLSYLYGGHFDRVSRHGLPRDLTVLTTPAAERRLRQWGFRGAIGLGTWESHEFVRGAQLLRVTATPAHHGPRGLNRLLPQTMGTIVELEQDGEPVFCLYITGDTRYRPSLAEIPLRYPYVDAMLVHLGGARVLGVGLTMNGPEGGHLTRLIRPVVAVPIHYDDYPRCARRWTTTCARSPAPARRPACSRYAAATRRNCRSAPGSDKGARPG</sequence>
<dbReference type="EMBL" id="AP022870">
    <property type="protein sequence ID" value="BCB77553.1"/>
    <property type="molecule type" value="Genomic_DNA"/>
</dbReference>
<name>A0A6F8XUP8_9ACTN</name>